<evidence type="ECO:0000313" key="6">
    <source>
        <dbReference type="Proteomes" id="UP000007796"/>
    </source>
</evidence>
<dbReference type="InterPro" id="IPR001164">
    <property type="entry name" value="ArfGAP_dom"/>
</dbReference>
<dbReference type="PROSITE" id="PS50115">
    <property type="entry name" value="ARFGAP"/>
    <property type="match status" value="1"/>
</dbReference>
<feature type="compositionally biased region" description="Polar residues" evidence="2">
    <location>
        <begin position="594"/>
        <end position="603"/>
    </location>
</feature>
<accession>F0XGL7</accession>
<feature type="region of interest" description="Disordered" evidence="2">
    <location>
        <begin position="592"/>
        <end position="631"/>
    </location>
</feature>
<dbReference type="Gene3D" id="1.10.8.10">
    <property type="entry name" value="DNA helicase RuvA subunit, C-terminal domain"/>
    <property type="match status" value="1"/>
</dbReference>
<evidence type="ECO:0000256" key="1">
    <source>
        <dbReference type="PROSITE-ProRule" id="PRU00288"/>
    </source>
</evidence>
<dbReference type="InterPro" id="IPR009060">
    <property type="entry name" value="UBA-like_sf"/>
</dbReference>
<feature type="compositionally biased region" description="Low complexity" evidence="2">
    <location>
        <begin position="316"/>
        <end position="333"/>
    </location>
</feature>
<dbReference type="OrthoDB" id="10266696at2759"/>
<keyword evidence="6" id="KW-1185">Reference proteome</keyword>
<keyword evidence="1" id="KW-0863">Zinc-finger</keyword>
<dbReference type="Pfam" id="PF01412">
    <property type="entry name" value="ArfGap"/>
    <property type="match status" value="1"/>
</dbReference>
<evidence type="ECO:0000313" key="5">
    <source>
        <dbReference type="EMBL" id="EFX02610.1"/>
    </source>
</evidence>
<feature type="compositionally biased region" description="Low complexity" evidence="2">
    <location>
        <begin position="615"/>
        <end position="624"/>
    </location>
</feature>
<sequence>MSSALSKRQQARNEKQLHDLVQNVPGNNICADCQARNPGWASWSLGVFLCMRCAALHRKLGTHVSKVKSLSMDSWSNEQVENMRKVGNMASNKIYNPKNQMPPVPVDADEADSAMERFIRQKYVTSALGNAKTRRHNTGSSDSDDNPPPLPPKTPSRFGFRSASSIFPISSRAKRDASQSAGSGDFNNDGGYDMGGGSRRPISPLPRSSSYTHPGSADSPPLRSKTSQMFGASVQHDSGADLDTKLTRLRDMGFADEKRNAAVLKGVSGNMQRAIENLVRMGEGTAEGRLSPHPLTAMRDSSLAAPTGRATSSGLAVPASAWPTPSSPSATSSNYNPFDMLDLPSPAPPQSAQSTGTLQNKNPYNSSTTDQYGFPKPHANDPFAQPAPSFINALNIDQAFQSMTLAPSQPLFPHHTGGLSFQQQQQQQQHQLQQQMLAQQSYQTPPASTLGNAALSYFATAPAGNGQQAFAQQSQYNNPFLNNNANGNQMGQQTMMHSQQMHQPPSAINTAAAAGFAANPFTRSPSLMQSPSLAPQQLSSLQGAVTGPAQGVGNTLGQSGGGNLAAPFPSLTRSATTPLPTANNPFFGMAGGAPTTSMATMQASRPPPPPPPAPSAGAATKADPFAGSRSRDSIMALGLEWSNGRHSPDAFTSLSARN</sequence>
<feature type="compositionally biased region" description="Low complexity" evidence="2">
    <location>
        <begin position="199"/>
        <end position="210"/>
    </location>
</feature>
<evidence type="ECO:0000256" key="2">
    <source>
        <dbReference type="SAM" id="MobiDB-lite"/>
    </source>
</evidence>
<dbReference type="GO" id="GO:0005737">
    <property type="term" value="C:cytoplasm"/>
    <property type="evidence" value="ECO:0007669"/>
    <property type="project" value="TreeGrafter"/>
</dbReference>
<dbReference type="AlphaFoldDB" id="F0XGL7"/>
<proteinExistence type="predicted"/>
<keyword evidence="1" id="KW-0862">Zinc</keyword>
<dbReference type="EMBL" id="GL629769">
    <property type="protein sequence ID" value="EFX02610.1"/>
    <property type="molecule type" value="Genomic_DNA"/>
</dbReference>
<protein>
    <submittedName>
        <fullName evidence="5">GTPase activating protein for</fullName>
    </submittedName>
</protein>
<name>F0XGL7_GROCL</name>
<reference evidence="5 6" key="1">
    <citation type="journal article" date="2011" name="Proc. Natl. Acad. Sci. U.S.A.">
        <title>Genome and transcriptome analyses of the mountain pine beetle-fungal symbiont Grosmannia clavigera, a lodgepole pine pathogen.</title>
        <authorList>
            <person name="DiGuistini S."/>
            <person name="Wang Y."/>
            <person name="Liao N.Y."/>
            <person name="Taylor G."/>
            <person name="Tanguay P."/>
            <person name="Feau N."/>
            <person name="Henrissat B."/>
            <person name="Chan S.K."/>
            <person name="Hesse-Orce U."/>
            <person name="Alamouti S.M."/>
            <person name="Tsui C.K.M."/>
            <person name="Docking R.T."/>
            <person name="Levasseur A."/>
            <person name="Haridas S."/>
            <person name="Robertson G."/>
            <person name="Birol I."/>
            <person name="Holt R.A."/>
            <person name="Marra M.A."/>
            <person name="Hamelin R.C."/>
            <person name="Hirst M."/>
            <person name="Jones S.J.M."/>
            <person name="Bohlmann J."/>
            <person name="Breuil C."/>
        </authorList>
    </citation>
    <scope>NUCLEOTIDE SEQUENCE [LARGE SCALE GENOMIC DNA]</scope>
    <source>
        <strain evidence="6">kw1407 / UAMH 11150</strain>
    </source>
</reference>
<feature type="region of interest" description="Disordered" evidence="2">
    <location>
        <begin position="125"/>
        <end position="236"/>
    </location>
</feature>
<gene>
    <name evidence="5" type="ORF">CMQ_2539</name>
</gene>
<dbReference type="Gene3D" id="1.10.220.150">
    <property type="entry name" value="Arf GTPase activating protein"/>
    <property type="match status" value="1"/>
</dbReference>
<dbReference type="SMART" id="SM00105">
    <property type="entry name" value="ArfGap"/>
    <property type="match status" value="1"/>
</dbReference>
<dbReference type="PROSITE" id="PS50030">
    <property type="entry name" value="UBA"/>
    <property type="match status" value="1"/>
</dbReference>
<dbReference type="SUPFAM" id="SSF46934">
    <property type="entry name" value="UBA-like"/>
    <property type="match status" value="1"/>
</dbReference>
<dbReference type="InterPro" id="IPR038508">
    <property type="entry name" value="ArfGAP_dom_sf"/>
</dbReference>
<organism evidence="6">
    <name type="scientific">Grosmannia clavigera (strain kw1407 / UAMH 11150)</name>
    <name type="common">Blue stain fungus</name>
    <name type="synonym">Graphiocladiella clavigera</name>
    <dbReference type="NCBI Taxonomy" id="655863"/>
    <lineage>
        <taxon>Eukaryota</taxon>
        <taxon>Fungi</taxon>
        <taxon>Dikarya</taxon>
        <taxon>Ascomycota</taxon>
        <taxon>Pezizomycotina</taxon>
        <taxon>Sordariomycetes</taxon>
        <taxon>Sordariomycetidae</taxon>
        <taxon>Ophiostomatales</taxon>
        <taxon>Ophiostomataceae</taxon>
        <taxon>Leptographium</taxon>
    </lineage>
</organism>
<dbReference type="PANTHER" id="PTHR45705:SF7">
    <property type="entry name" value="ACTIVATING PROTEIN FOR ARF, PUTATIVE (AFU_ORTHOLOGUE AFUA_4G09120)-RELATED"/>
    <property type="match status" value="1"/>
</dbReference>
<feature type="region of interest" description="Disordered" evidence="2">
    <location>
        <begin position="639"/>
        <end position="658"/>
    </location>
</feature>
<dbReference type="STRING" id="655863.F0XGL7"/>
<dbReference type="InterPro" id="IPR015940">
    <property type="entry name" value="UBA"/>
</dbReference>
<dbReference type="SUPFAM" id="SSF57863">
    <property type="entry name" value="ArfGap/RecO-like zinc finger"/>
    <property type="match status" value="1"/>
</dbReference>
<feature type="compositionally biased region" description="Pro residues" evidence="2">
    <location>
        <begin position="605"/>
        <end position="614"/>
    </location>
</feature>
<feature type="domain" description="UBA" evidence="3">
    <location>
        <begin position="241"/>
        <end position="281"/>
    </location>
</feature>
<dbReference type="PANTHER" id="PTHR45705">
    <property type="entry name" value="FI20236P1"/>
    <property type="match status" value="1"/>
</dbReference>
<dbReference type="Proteomes" id="UP000007796">
    <property type="component" value="Unassembled WGS sequence"/>
</dbReference>
<dbReference type="PRINTS" id="PR00405">
    <property type="entry name" value="REVINTRACTNG"/>
</dbReference>
<feature type="compositionally biased region" description="Polar residues" evidence="2">
    <location>
        <begin position="355"/>
        <end position="369"/>
    </location>
</feature>
<dbReference type="InterPro" id="IPR037278">
    <property type="entry name" value="ARFGAP/RecO"/>
</dbReference>
<dbReference type="HOGENOM" id="CLU_017628_0_0_1"/>
<dbReference type="CDD" id="cd08204">
    <property type="entry name" value="ArfGap"/>
    <property type="match status" value="1"/>
</dbReference>
<evidence type="ECO:0000259" key="4">
    <source>
        <dbReference type="PROSITE" id="PS50115"/>
    </source>
</evidence>
<dbReference type="GO" id="GO:0008270">
    <property type="term" value="F:zinc ion binding"/>
    <property type="evidence" value="ECO:0007669"/>
    <property type="project" value="UniProtKB-KW"/>
</dbReference>
<keyword evidence="1" id="KW-0479">Metal-binding</keyword>
<evidence type="ECO:0000259" key="3">
    <source>
        <dbReference type="PROSITE" id="PS50030"/>
    </source>
</evidence>
<feature type="domain" description="Arf-GAP" evidence="4">
    <location>
        <begin position="15"/>
        <end position="123"/>
    </location>
</feature>
<dbReference type="RefSeq" id="XP_014172092.1">
    <property type="nucleotide sequence ID" value="XM_014316617.1"/>
</dbReference>
<feature type="region of interest" description="Disordered" evidence="2">
    <location>
        <begin position="285"/>
        <end position="369"/>
    </location>
</feature>
<dbReference type="InParanoid" id="F0XGL7"/>
<dbReference type="GO" id="GO:0005096">
    <property type="term" value="F:GTPase activator activity"/>
    <property type="evidence" value="ECO:0007669"/>
    <property type="project" value="InterPro"/>
</dbReference>
<dbReference type="eggNOG" id="KOG0703">
    <property type="taxonomic scope" value="Eukaryota"/>
</dbReference>
<dbReference type="InterPro" id="IPR051718">
    <property type="entry name" value="ARF_GTPase-activating"/>
</dbReference>
<dbReference type="FunFam" id="1.10.220.150:FF:000026">
    <property type="entry name" value="GTPase activating protein for Arf, putative"/>
    <property type="match status" value="1"/>
</dbReference>
<dbReference type="GeneID" id="25975539"/>